<dbReference type="GO" id="GO:0008270">
    <property type="term" value="F:zinc ion binding"/>
    <property type="evidence" value="ECO:0007669"/>
    <property type="project" value="UniProtKB-UniRule"/>
</dbReference>
<keyword evidence="6 8" id="KW-0418">Kinase</keyword>
<dbReference type="HAMAP" id="MF_00124">
    <property type="entry name" value="Thymidine_kinase"/>
    <property type="match status" value="1"/>
</dbReference>
<dbReference type="PROSITE" id="PS00603">
    <property type="entry name" value="TK_CELLULAR_TYPE"/>
    <property type="match status" value="1"/>
</dbReference>
<dbReference type="AlphaFoldDB" id="A0A9D9IND3"/>
<keyword evidence="8" id="KW-0479">Metal-binding</keyword>
<feature type="active site" description="Proton acceptor" evidence="8 9">
    <location>
        <position position="97"/>
    </location>
</feature>
<evidence type="ECO:0000313" key="13">
    <source>
        <dbReference type="EMBL" id="MBO8475687.1"/>
    </source>
</evidence>
<evidence type="ECO:0000256" key="12">
    <source>
        <dbReference type="RuleBase" id="RU004165"/>
    </source>
</evidence>
<sequence length="215" mass="25111">MNDDNIRRGKLYFRYGTMGSAKTALLLTTAYNFEERGMDYLCMKPIVDNREKENVIRSRIGIERECRWIYPESDMYRMLTGVFEERGRVTEWVLIDEAQFLSAEQVDQLARVVDDYGVNVMCYGLRTDFQSHLFDGSRRLFEIADTIDEVKSTCSCGRKTIVNARIDRSGNVVTEGDQVEIGGNDKYMAMCRRCWRLRRCERDMRSSIDFGESMK</sequence>
<feature type="binding site" evidence="10">
    <location>
        <position position="187"/>
    </location>
    <ligand>
        <name>substrate</name>
    </ligand>
</feature>
<protein>
    <recommendedName>
        <fullName evidence="2 8">Thymidine kinase</fullName>
        <ecNumber evidence="2 8">2.7.1.21</ecNumber>
    </recommendedName>
</protein>
<reference evidence="13" key="1">
    <citation type="submission" date="2020-10" db="EMBL/GenBank/DDBJ databases">
        <authorList>
            <person name="Gilroy R."/>
        </authorList>
    </citation>
    <scope>NUCLEOTIDE SEQUENCE</scope>
    <source>
        <strain evidence="13">6919</strain>
    </source>
</reference>
<evidence type="ECO:0000256" key="1">
    <source>
        <dbReference type="ARBA" id="ARBA00007587"/>
    </source>
</evidence>
<dbReference type="Gene3D" id="3.40.50.300">
    <property type="entry name" value="P-loop containing nucleotide triphosphate hydrolases"/>
    <property type="match status" value="1"/>
</dbReference>
<keyword evidence="4 8" id="KW-0808">Transferase</keyword>
<evidence type="ECO:0000313" key="14">
    <source>
        <dbReference type="Proteomes" id="UP000823598"/>
    </source>
</evidence>
<dbReference type="EC" id="2.7.1.21" evidence="2 8"/>
<dbReference type="PANTHER" id="PTHR11441">
    <property type="entry name" value="THYMIDINE KINASE"/>
    <property type="match status" value="1"/>
</dbReference>
<comment type="subunit">
    <text evidence="8">Homotetramer.</text>
</comment>
<keyword evidence="8" id="KW-0862">Zinc</keyword>
<accession>A0A9D9IND3</accession>
<gene>
    <name evidence="8" type="primary">tdk</name>
    <name evidence="13" type="ORF">IAB88_01680</name>
</gene>
<feature type="binding site" evidence="8">
    <location>
        <begin position="96"/>
        <end position="99"/>
    </location>
    <ligand>
        <name>ATP</name>
        <dbReference type="ChEBI" id="CHEBI:30616"/>
    </ligand>
</feature>
<feature type="binding site" evidence="8">
    <location>
        <position position="191"/>
    </location>
    <ligand>
        <name>Zn(2+)</name>
        <dbReference type="ChEBI" id="CHEBI:29105"/>
    </ligand>
</feature>
<reference evidence="13" key="2">
    <citation type="journal article" date="2021" name="PeerJ">
        <title>Extensive microbial diversity within the chicken gut microbiome revealed by metagenomics and culture.</title>
        <authorList>
            <person name="Gilroy R."/>
            <person name="Ravi A."/>
            <person name="Getino M."/>
            <person name="Pursley I."/>
            <person name="Horton D.L."/>
            <person name="Alikhan N.F."/>
            <person name="Baker D."/>
            <person name="Gharbi K."/>
            <person name="Hall N."/>
            <person name="Watson M."/>
            <person name="Adriaenssens E.M."/>
            <person name="Foster-Nyarko E."/>
            <person name="Jarju S."/>
            <person name="Secka A."/>
            <person name="Antonio M."/>
            <person name="Oren A."/>
            <person name="Chaudhuri R.R."/>
            <person name="La Ragione R."/>
            <person name="Hildebrand F."/>
            <person name="Pallen M.J."/>
        </authorList>
    </citation>
    <scope>NUCLEOTIDE SEQUENCE</scope>
    <source>
        <strain evidence="13">6919</strain>
    </source>
</reference>
<evidence type="ECO:0000256" key="8">
    <source>
        <dbReference type="HAMAP-Rule" id="MF_00124"/>
    </source>
</evidence>
<dbReference type="EMBL" id="JADIMC010000020">
    <property type="protein sequence ID" value="MBO8475687.1"/>
    <property type="molecule type" value="Genomic_DNA"/>
</dbReference>
<comment type="similarity">
    <text evidence="1 8 12">Belongs to the thymidine kinase family.</text>
</comment>
<evidence type="ECO:0000256" key="11">
    <source>
        <dbReference type="RuleBase" id="RU000544"/>
    </source>
</evidence>
<comment type="catalytic activity">
    <reaction evidence="8 11">
        <text>thymidine + ATP = dTMP + ADP + H(+)</text>
        <dbReference type="Rhea" id="RHEA:19129"/>
        <dbReference type="ChEBI" id="CHEBI:15378"/>
        <dbReference type="ChEBI" id="CHEBI:17748"/>
        <dbReference type="ChEBI" id="CHEBI:30616"/>
        <dbReference type="ChEBI" id="CHEBI:63528"/>
        <dbReference type="ChEBI" id="CHEBI:456216"/>
        <dbReference type="EC" id="2.7.1.21"/>
    </reaction>
</comment>
<evidence type="ECO:0000256" key="3">
    <source>
        <dbReference type="ARBA" id="ARBA00022634"/>
    </source>
</evidence>
<evidence type="ECO:0000256" key="9">
    <source>
        <dbReference type="PIRSR" id="PIRSR035805-1"/>
    </source>
</evidence>
<dbReference type="GO" id="GO:0005524">
    <property type="term" value="F:ATP binding"/>
    <property type="evidence" value="ECO:0007669"/>
    <property type="project" value="UniProtKB-UniRule"/>
</dbReference>
<dbReference type="PIRSF" id="PIRSF035805">
    <property type="entry name" value="TK_cell"/>
    <property type="match status" value="1"/>
</dbReference>
<evidence type="ECO:0000256" key="6">
    <source>
        <dbReference type="ARBA" id="ARBA00022777"/>
    </source>
</evidence>
<feature type="binding site" evidence="8">
    <location>
        <position position="156"/>
    </location>
    <ligand>
        <name>Zn(2+)</name>
        <dbReference type="ChEBI" id="CHEBI:29105"/>
    </ligand>
</feature>
<feature type="binding site" evidence="10">
    <location>
        <begin position="179"/>
        <end position="182"/>
    </location>
    <ligand>
        <name>substrate</name>
    </ligand>
</feature>
<name>A0A9D9IND3_9BACT</name>
<feature type="binding site" evidence="8">
    <location>
        <position position="154"/>
    </location>
    <ligand>
        <name>Zn(2+)</name>
        <dbReference type="ChEBI" id="CHEBI:29105"/>
    </ligand>
</feature>
<dbReference type="Gene3D" id="3.30.60.20">
    <property type="match status" value="1"/>
</dbReference>
<keyword evidence="3 8" id="KW-0237">DNA synthesis</keyword>
<proteinExistence type="inferred from homology"/>
<dbReference type="NCBIfam" id="NF003300">
    <property type="entry name" value="PRK04296.1-5"/>
    <property type="match status" value="1"/>
</dbReference>
<dbReference type="PANTHER" id="PTHR11441:SF0">
    <property type="entry name" value="THYMIDINE KINASE, CYTOSOLIC"/>
    <property type="match status" value="1"/>
</dbReference>
<feature type="binding site" evidence="8">
    <location>
        <position position="194"/>
    </location>
    <ligand>
        <name>Zn(2+)</name>
        <dbReference type="ChEBI" id="CHEBI:29105"/>
    </ligand>
</feature>
<dbReference type="SUPFAM" id="SSF57716">
    <property type="entry name" value="Glucocorticoid receptor-like (DNA-binding domain)"/>
    <property type="match status" value="1"/>
</dbReference>
<keyword evidence="5 8" id="KW-0547">Nucleotide-binding</keyword>
<comment type="subcellular location">
    <subcellularLocation>
        <location evidence="8">Cytoplasm</location>
    </subcellularLocation>
</comment>
<dbReference type="InterPro" id="IPR020633">
    <property type="entry name" value="Thymidine_kinase_CS"/>
</dbReference>
<evidence type="ECO:0000256" key="4">
    <source>
        <dbReference type="ARBA" id="ARBA00022679"/>
    </source>
</evidence>
<evidence type="ECO:0000256" key="2">
    <source>
        <dbReference type="ARBA" id="ARBA00012118"/>
    </source>
</evidence>
<dbReference type="InterPro" id="IPR027417">
    <property type="entry name" value="P-loop_NTPase"/>
</dbReference>
<keyword evidence="7 8" id="KW-0067">ATP-binding</keyword>
<dbReference type="GO" id="GO:0004797">
    <property type="term" value="F:thymidine kinase activity"/>
    <property type="evidence" value="ECO:0007669"/>
    <property type="project" value="UniProtKB-UniRule"/>
</dbReference>
<comment type="caution">
    <text evidence="13">The sequence shown here is derived from an EMBL/GenBank/DDBJ whole genome shotgun (WGS) entry which is preliminary data.</text>
</comment>
<dbReference type="GO" id="GO:0005829">
    <property type="term" value="C:cytosol"/>
    <property type="evidence" value="ECO:0007669"/>
    <property type="project" value="TreeGrafter"/>
</dbReference>
<dbReference type="Proteomes" id="UP000823598">
    <property type="component" value="Unassembled WGS sequence"/>
</dbReference>
<dbReference type="InterPro" id="IPR001267">
    <property type="entry name" value="Thymidine_kinase"/>
</dbReference>
<dbReference type="Pfam" id="PF00265">
    <property type="entry name" value="TK"/>
    <property type="match status" value="1"/>
</dbReference>
<keyword evidence="8" id="KW-0963">Cytoplasm</keyword>
<dbReference type="GO" id="GO:0046104">
    <property type="term" value="P:thymidine metabolic process"/>
    <property type="evidence" value="ECO:0007669"/>
    <property type="project" value="TreeGrafter"/>
</dbReference>
<comment type="caution">
    <text evidence="8">Lacks conserved residue(s) required for the propagation of feature annotation.</text>
</comment>
<dbReference type="SUPFAM" id="SSF52540">
    <property type="entry name" value="P-loop containing nucleoside triphosphate hydrolases"/>
    <property type="match status" value="1"/>
</dbReference>
<organism evidence="13 14">
    <name type="scientific">Candidatus Limisoma faecipullorum</name>
    <dbReference type="NCBI Taxonomy" id="2840854"/>
    <lineage>
        <taxon>Bacteria</taxon>
        <taxon>Pseudomonadati</taxon>
        <taxon>Bacteroidota</taxon>
        <taxon>Bacteroidia</taxon>
        <taxon>Bacteroidales</taxon>
        <taxon>Candidatus Limisoma</taxon>
    </lineage>
</organism>
<evidence type="ECO:0000256" key="7">
    <source>
        <dbReference type="ARBA" id="ARBA00022840"/>
    </source>
</evidence>
<evidence type="ECO:0000256" key="5">
    <source>
        <dbReference type="ARBA" id="ARBA00022741"/>
    </source>
</evidence>
<evidence type="ECO:0000256" key="10">
    <source>
        <dbReference type="PIRSR" id="PIRSR035805-2"/>
    </source>
</evidence>
<dbReference type="GO" id="GO:0071897">
    <property type="term" value="P:DNA biosynthetic process"/>
    <property type="evidence" value="ECO:0007669"/>
    <property type="project" value="UniProtKB-KW"/>
</dbReference>